<proteinExistence type="predicted"/>
<organism evidence="1">
    <name type="scientific">Chondria sp.</name>
    <name type="common">in: red algae</name>
    <dbReference type="NCBI Taxonomy" id="1982705"/>
    <lineage>
        <taxon>Eukaryota</taxon>
        <taxon>Rhodophyta</taxon>
        <taxon>Florideophyceae</taxon>
        <taxon>Rhodymeniophycidae</taxon>
        <taxon>Ceramiales</taxon>
        <taxon>Rhodomelaceae</taxon>
        <taxon>Chondrieae</taxon>
        <taxon>Chondria</taxon>
    </lineage>
</organism>
<geneLocation type="chloroplast" evidence="1"/>
<name>A0A1Z1MR51_9FLOR</name>
<keyword evidence="1" id="KW-0934">Plastid</keyword>
<dbReference type="EMBL" id="MF101451">
    <property type="protein sequence ID" value="ARW68245.1"/>
    <property type="molecule type" value="Genomic_DNA"/>
</dbReference>
<sequence>MIEFNINQNKIIEVKINKFHTHHSFNHTKIISV</sequence>
<keyword evidence="1" id="KW-0150">Chloroplast</keyword>
<dbReference type="AlphaFoldDB" id="A0A1Z1MR51"/>
<evidence type="ECO:0000313" key="1">
    <source>
        <dbReference type="EMBL" id="ARW68245.1"/>
    </source>
</evidence>
<accession>A0A1Z1MR51</accession>
<gene>
    <name evidence="1" type="primary">orf33</name>
</gene>
<protein>
    <submittedName>
        <fullName evidence="1">Uncharacterized protein</fullName>
    </submittedName>
</protein>
<reference evidence="1" key="1">
    <citation type="journal article" date="2017" name="J. Phycol.">
        <title>Analysis of chloroplast genomes and a supermatrix inform reclassification of the Rhodomelaceae (Rhodophyta).</title>
        <authorList>
            <person name="Diaz-Tapia P."/>
            <person name="Maggs C.A."/>
            <person name="West J.A."/>
            <person name="Verbruggen H."/>
        </authorList>
    </citation>
    <scope>NUCLEOTIDE SEQUENCE</scope>
    <source>
        <strain evidence="1">PD1582</strain>
    </source>
</reference>